<dbReference type="PANTHER" id="PTHR30400">
    <property type="entry name" value="MONOFUNCTIONAL BIOSYNTHETIC PEPTIDOGLYCAN TRANSGLYCOSYLASE"/>
    <property type="match status" value="1"/>
</dbReference>
<organism evidence="12 13">
    <name type="scientific">Hydrotalea sandarakina</name>
    <dbReference type="NCBI Taxonomy" id="1004304"/>
    <lineage>
        <taxon>Bacteria</taxon>
        <taxon>Pseudomonadati</taxon>
        <taxon>Bacteroidota</taxon>
        <taxon>Chitinophagia</taxon>
        <taxon>Chitinophagales</taxon>
        <taxon>Chitinophagaceae</taxon>
        <taxon>Hydrotalea</taxon>
    </lineage>
</organism>
<keyword evidence="8" id="KW-1133">Transmembrane helix</keyword>
<dbReference type="SUPFAM" id="SSF53955">
    <property type="entry name" value="Lysozyme-like"/>
    <property type="match status" value="1"/>
</dbReference>
<dbReference type="InterPro" id="IPR023346">
    <property type="entry name" value="Lysozyme-like_dom_sf"/>
</dbReference>
<keyword evidence="1" id="KW-1003">Cell membrane</keyword>
<evidence type="ECO:0000256" key="10">
    <source>
        <dbReference type="ARBA" id="ARBA00023316"/>
    </source>
</evidence>
<dbReference type="GO" id="GO:0008360">
    <property type="term" value="P:regulation of cell shape"/>
    <property type="evidence" value="ECO:0007669"/>
    <property type="project" value="UniProtKB-KW"/>
</dbReference>
<evidence type="ECO:0000256" key="6">
    <source>
        <dbReference type="ARBA" id="ARBA00022960"/>
    </source>
</evidence>
<dbReference type="GO" id="GO:0071555">
    <property type="term" value="P:cell wall organization"/>
    <property type="evidence" value="ECO:0007669"/>
    <property type="project" value="UniProtKB-KW"/>
</dbReference>
<dbReference type="NCBIfam" id="TIGR02070">
    <property type="entry name" value="mono_pep_trsgly"/>
    <property type="match status" value="1"/>
</dbReference>
<feature type="domain" description="Glycosyl transferase family 51" evidence="11">
    <location>
        <begin position="14"/>
        <end position="188"/>
    </location>
</feature>
<keyword evidence="3" id="KW-0328">Glycosyltransferase</keyword>
<reference evidence="12 13" key="1">
    <citation type="submission" date="2018-06" db="EMBL/GenBank/DDBJ databases">
        <title>Genomic Encyclopedia of Archaeal and Bacterial Type Strains, Phase II (KMG-II): from individual species to whole genera.</title>
        <authorList>
            <person name="Goeker M."/>
        </authorList>
    </citation>
    <scope>NUCLEOTIDE SEQUENCE [LARGE SCALE GENOMIC DNA]</scope>
    <source>
        <strain evidence="12 13">DSM 23241</strain>
    </source>
</reference>
<dbReference type="GO" id="GO:0009252">
    <property type="term" value="P:peptidoglycan biosynthetic process"/>
    <property type="evidence" value="ECO:0007669"/>
    <property type="project" value="UniProtKB-KW"/>
</dbReference>
<keyword evidence="2" id="KW-0997">Cell inner membrane</keyword>
<dbReference type="GO" id="GO:0016763">
    <property type="term" value="F:pentosyltransferase activity"/>
    <property type="evidence" value="ECO:0007669"/>
    <property type="project" value="InterPro"/>
</dbReference>
<dbReference type="PANTHER" id="PTHR30400:SF0">
    <property type="entry name" value="BIOSYNTHETIC PEPTIDOGLYCAN TRANSGLYCOSYLASE"/>
    <property type="match status" value="1"/>
</dbReference>
<gene>
    <name evidence="12" type="ORF">LX80_01636</name>
</gene>
<keyword evidence="9" id="KW-0472">Membrane</keyword>
<dbReference type="InterPro" id="IPR001264">
    <property type="entry name" value="Glyco_trans_51"/>
</dbReference>
<dbReference type="Proteomes" id="UP000249720">
    <property type="component" value="Unassembled WGS sequence"/>
</dbReference>
<evidence type="ECO:0000256" key="4">
    <source>
        <dbReference type="ARBA" id="ARBA00022679"/>
    </source>
</evidence>
<evidence type="ECO:0000256" key="2">
    <source>
        <dbReference type="ARBA" id="ARBA00022519"/>
    </source>
</evidence>
<name>A0A2W7RRB8_9BACT</name>
<evidence type="ECO:0000256" key="3">
    <source>
        <dbReference type="ARBA" id="ARBA00022676"/>
    </source>
</evidence>
<evidence type="ECO:0000313" key="13">
    <source>
        <dbReference type="Proteomes" id="UP000249720"/>
    </source>
</evidence>
<comment type="caution">
    <text evidence="12">The sequence shown here is derived from an EMBL/GenBank/DDBJ whole genome shotgun (WGS) entry which is preliminary data.</text>
</comment>
<dbReference type="Pfam" id="PF00912">
    <property type="entry name" value="Transgly"/>
    <property type="match status" value="1"/>
</dbReference>
<keyword evidence="4" id="KW-0808">Transferase</keyword>
<dbReference type="AlphaFoldDB" id="A0A2W7RRB8"/>
<evidence type="ECO:0000256" key="8">
    <source>
        <dbReference type="ARBA" id="ARBA00022989"/>
    </source>
</evidence>
<evidence type="ECO:0000256" key="1">
    <source>
        <dbReference type="ARBA" id="ARBA00022475"/>
    </source>
</evidence>
<dbReference type="InterPro" id="IPR011812">
    <property type="entry name" value="Pep_trsgly"/>
</dbReference>
<dbReference type="GO" id="GO:0016020">
    <property type="term" value="C:membrane"/>
    <property type="evidence" value="ECO:0007669"/>
    <property type="project" value="InterPro"/>
</dbReference>
<accession>A0A2W7RRB8</accession>
<evidence type="ECO:0000256" key="5">
    <source>
        <dbReference type="ARBA" id="ARBA00022692"/>
    </source>
</evidence>
<sequence length="205" mass="23301">MPPITLTQISNAFSYGLKRDYVSWNNISYNAKLAAIASEDQSFPDHNGFDWDAIQKSLHPKKNKKSRIPLGGAASTISQQTAKNVFLWQGSGFTKYLRKGLEFYFTFLIEKIWGKQRILDVYLNTIEMGPGIFGIEAAAQQYFHKPAKNLSRAEAAMIIACLPNPKKFTVVPISGRVAWRYPQILQQMRNIEDDEDIQKIIGNNR</sequence>
<keyword evidence="7" id="KW-0573">Peptidoglycan synthesis</keyword>
<keyword evidence="10" id="KW-0961">Cell wall biogenesis/degradation</keyword>
<dbReference type="EMBL" id="QKZV01000004">
    <property type="protein sequence ID" value="PZX62941.1"/>
    <property type="molecule type" value="Genomic_DNA"/>
</dbReference>
<evidence type="ECO:0000313" key="12">
    <source>
        <dbReference type="EMBL" id="PZX62941.1"/>
    </source>
</evidence>
<protein>
    <submittedName>
        <fullName evidence="12">Monofunctional biosynthetic peptidoglycan transglycosylase</fullName>
    </submittedName>
</protein>
<evidence type="ECO:0000256" key="7">
    <source>
        <dbReference type="ARBA" id="ARBA00022984"/>
    </source>
</evidence>
<proteinExistence type="predicted"/>
<dbReference type="Gene3D" id="1.10.3810.10">
    <property type="entry name" value="Biosynthetic peptidoglycan transglycosylase-like"/>
    <property type="match status" value="1"/>
</dbReference>
<dbReference type="InterPro" id="IPR036950">
    <property type="entry name" value="PBP_transglycosylase"/>
</dbReference>
<keyword evidence="6" id="KW-0133">Cell shape</keyword>
<keyword evidence="13" id="KW-1185">Reference proteome</keyword>
<evidence type="ECO:0000256" key="9">
    <source>
        <dbReference type="ARBA" id="ARBA00023136"/>
    </source>
</evidence>
<dbReference type="GO" id="GO:0009274">
    <property type="term" value="C:peptidoglycan-based cell wall"/>
    <property type="evidence" value="ECO:0007669"/>
    <property type="project" value="InterPro"/>
</dbReference>
<evidence type="ECO:0000259" key="11">
    <source>
        <dbReference type="Pfam" id="PF00912"/>
    </source>
</evidence>
<keyword evidence="5" id="KW-0812">Transmembrane</keyword>